<evidence type="ECO:0000256" key="4">
    <source>
        <dbReference type="ARBA" id="ARBA00023242"/>
    </source>
</evidence>
<accession>A0A9E7GD40</accession>
<evidence type="ECO:0000256" key="5">
    <source>
        <dbReference type="SAM" id="MobiDB-lite"/>
    </source>
</evidence>
<dbReference type="PANTHER" id="PTHR47605">
    <property type="entry name" value="TRANSCRIPTIONAL ELONGATION REGULATOR MINIYO"/>
    <property type="match status" value="1"/>
</dbReference>
<keyword evidence="3" id="KW-0804">Transcription</keyword>
<organism evidence="9 10">
    <name type="scientific">Musa troglodytarum</name>
    <name type="common">fe'i banana</name>
    <dbReference type="NCBI Taxonomy" id="320322"/>
    <lineage>
        <taxon>Eukaryota</taxon>
        <taxon>Viridiplantae</taxon>
        <taxon>Streptophyta</taxon>
        <taxon>Embryophyta</taxon>
        <taxon>Tracheophyta</taxon>
        <taxon>Spermatophyta</taxon>
        <taxon>Magnoliopsida</taxon>
        <taxon>Liliopsida</taxon>
        <taxon>Zingiberales</taxon>
        <taxon>Musaceae</taxon>
        <taxon>Musa</taxon>
    </lineage>
</organism>
<dbReference type="Pfam" id="PF08621">
    <property type="entry name" value="RPAP1_N"/>
    <property type="match status" value="1"/>
</dbReference>
<reference evidence="9" key="1">
    <citation type="submission" date="2022-05" db="EMBL/GenBank/DDBJ databases">
        <title>The Musa troglodytarum L. genome provides insights into the mechanism of non-climacteric behaviour and enrichment of carotenoids.</title>
        <authorList>
            <person name="Wang J."/>
        </authorList>
    </citation>
    <scope>NUCLEOTIDE SEQUENCE</scope>
    <source>
        <tissue evidence="9">Leaf</tissue>
    </source>
</reference>
<feature type="domain" description="RPAP1/MINIYO-like TPR repeats" evidence="8">
    <location>
        <begin position="1364"/>
        <end position="1496"/>
    </location>
</feature>
<sequence length="1571" mass="175320">MEAEKSAKRSRPSNKRRGPPAFALKKIVHEPQHAPGLVGGIVEKGFPPSGEGSSKPYAVPLPRPTVLPFPVSRHRSHGPHWAPVGSASVDAEEDDMEEDKDETDYDPIASFAEPIERKKKESLDFSRWKEFVPQDYASVPRSKKEAKADAGKVIQVKKSSAAISEGKKEAIPGTSSPNVDMLDSEEMALRDLMNRNFSASITTTIEPKSILGKLESDAPRDSDLDSSCAVNDVPARPGQNHVINNVEMTEANNQGSSSLMDDIDAENLSRLKQMSDEEIAEARAEIMEKMDPALVESLRKRGQNKLRSRNDIEHEQNKGQQVLVSTKLAESGKSAKPMAAPGDLISKIESNNSSWKAWSERVEKVRSLRFSLDGNVLEIDSAQHILSGDKPDVGPYSVENVAERDLLRTEGVPAAVGYTINEAVALTRSLIPGQRAIALRMLASVLSKALHNLQHMDNYSHVRKPNPVDYFVDWQAVWAFVLGPEPQMALSLRIALADNHDSVVLACCKTIQSVLSFDINEIFFDTAEKVTTSKKNTFMAPVFRSRPEADGGFFHGGYWKYNTKPSNILLTNEQNGEGDENEEKHTIQDDVVVAGQDVASGLVRMGLLPIICYLLEMDPLPALEESLVPILVAVARHSPTCADAVMKCPNLIQMVVKIFTKQGVERYPSQIKAVLLLKVLSQANKQVCLDFVKRGVFQQAMWHWYKNVFTLESWVKSGREYCKLTSALMVEQLRLWRVFIQYGFCITYFVDFFPAMCLWLSPPTFTKIIGNDVLGEFTSITREAYLVLEALAQKLPDLHSMDQVNKQTIDFSVDAAEFWSWNHVSPMIDLAISWLSLRDIPYISSLIADPKKSMSHVEVASMASLLWVISAVLHMLCSILDRAFAFPGTHNKMDKKNYSLPWLRHFVLKISLKIIKNGFLDFLCSSKYEFDDFSTENGSLAKVLCLLRQQKNVDVSLSSVSCLQGLVQISQLVDEHVQRAKTINNGQSFTEGTMGLPEKTLEEGIIRSAQNDLLQVLTLFIDVLSSEWQVLQSLEMFGRGGPAPGIGFGWGSCGGGFWSLNVLLAQIDSQLILSLYNIIPVVSENDLIQVESIRPDNAITLQRINSMLGICLLAGPGDEATLDKALDCLFHLHVLKYLGFCVNHFLHHIKFSSASDWQYGEEDYIFFSETLKLHYRERWLTAKRKTATQVHNDDIHKRSHALETIHEEIEPHAAVSRDHSSNGLLVEWAYQRLPLPMHWFLSAVCIMGDLKKMAACSPADVVDVAKSGLFFLLCLEVMSFFLCSAARDSLISGIPLVWKLHALSMALHVNMDVLGEERSGNVFKTLQDMYGQHIDQLKCGNMTSKDEEHRDSVASSSEAQVSGSQEVLNFQTTIHESYNTFVENIVEQFCAISYGDIIYGRQVAVYLHRTVEASVRLAMWNALSNIHALELLPPIGKCIAGAEGYLEPVEDKEEILEAYAKSWTSGGLEKAATRESVSFTLAVHHLSCFIFDTSASEKLATRNKLAKSLLRSYSQKQHQETMLLAFLRYRLILSQEPPYKTEVARRLVVLKEACEGNSSLLAMLEKLESLG</sequence>
<dbReference type="SUPFAM" id="SSF48371">
    <property type="entry name" value="ARM repeat"/>
    <property type="match status" value="1"/>
</dbReference>
<protein>
    <submittedName>
        <fullName evidence="9">RPAP1-like, C-terminal</fullName>
    </submittedName>
</protein>
<evidence type="ECO:0000259" key="8">
    <source>
        <dbReference type="Pfam" id="PF25766"/>
    </source>
</evidence>
<dbReference type="InterPro" id="IPR013929">
    <property type="entry name" value="RPAP1_C"/>
</dbReference>
<dbReference type="InterPro" id="IPR016024">
    <property type="entry name" value="ARM-type_fold"/>
</dbReference>
<feature type="region of interest" description="Disordered" evidence="5">
    <location>
        <begin position="1"/>
        <end position="21"/>
    </location>
</feature>
<evidence type="ECO:0000259" key="6">
    <source>
        <dbReference type="Pfam" id="PF08620"/>
    </source>
</evidence>
<evidence type="ECO:0000313" key="10">
    <source>
        <dbReference type="Proteomes" id="UP001055439"/>
    </source>
</evidence>
<dbReference type="Pfam" id="PF08620">
    <property type="entry name" value="RPAP1_C"/>
    <property type="match status" value="1"/>
</dbReference>
<dbReference type="InterPro" id="IPR013930">
    <property type="entry name" value="RPAP1_N"/>
</dbReference>
<dbReference type="EMBL" id="CP097508">
    <property type="protein sequence ID" value="URE12881.1"/>
    <property type="molecule type" value="Genomic_DNA"/>
</dbReference>
<keyword evidence="10" id="KW-1185">Reference proteome</keyword>
<comment type="subcellular location">
    <subcellularLocation>
        <location evidence="1">Nucleus</location>
    </subcellularLocation>
</comment>
<gene>
    <name evidence="9" type="ORF">MUK42_03884</name>
</gene>
<feature type="domain" description="RPAP1 C-terminal" evidence="6">
    <location>
        <begin position="367"/>
        <end position="449"/>
    </location>
</feature>
<feature type="compositionally biased region" description="Basic residues" evidence="5">
    <location>
        <begin position="8"/>
        <end position="18"/>
    </location>
</feature>
<dbReference type="InterPro" id="IPR055326">
    <property type="entry name" value="MINIYO"/>
</dbReference>
<dbReference type="Proteomes" id="UP001055439">
    <property type="component" value="Chromosome 6"/>
</dbReference>
<feature type="domain" description="RPAP1 N-terminal" evidence="7">
    <location>
        <begin position="262"/>
        <end position="305"/>
    </location>
</feature>
<evidence type="ECO:0000259" key="7">
    <source>
        <dbReference type="Pfam" id="PF08621"/>
    </source>
</evidence>
<evidence type="ECO:0000256" key="3">
    <source>
        <dbReference type="ARBA" id="ARBA00023163"/>
    </source>
</evidence>
<feature type="region of interest" description="Disordered" evidence="5">
    <location>
        <begin position="35"/>
        <end position="110"/>
    </location>
</feature>
<evidence type="ECO:0000256" key="2">
    <source>
        <dbReference type="ARBA" id="ARBA00009953"/>
    </source>
</evidence>
<dbReference type="OrthoDB" id="348201at2759"/>
<name>A0A9E7GD40_9LILI</name>
<dbReference type="InterPro" id="IPR057989">
    <property type="entry name" value="TPR_RPAP1/MINIYO-like"/>
</dbReference>
<comment type="similarity">
    <text evidence="2">Belongs to the RPAP1 family.</text>
</comment>
<feature type="compositionally biased region" description="Acidic residues" evidence="5">
    <location>
        <begin position="90"/>
        <end position="105"/>
    </location>
</feature>
<proteinExistence type="inferred from homology"/>
<evidence type="ECO:0000313" key="9">
    <source>
        <dbReference type="EMBL" id="URE12881.1"/>
    </source>
</evidence>
<dbReference type="Pfam" id="PF25766">
    <property type="entry name" value="TPR_RPAP1"/>
    <property type="match status" value="1"/>
</dbReference>
<dbReference type="PANTHER" id="PTHR47605:SF2">
    <property type="entry name" value="TRANSCRIPTIONAL ELONGATION REGULATOR MINIYO"/>
    <property type="match status" value="1"/>
</dbReference>
<keyword evidence="4" id="KW-0539">Nucleus</keyword>
<evidence type="ECO:0000256" key="1">
    <source>
        <dbReference type="ARBA" id="ARBA00004123"/>
    </source>
</evidence>